<feature type="region of interest" description="Disordered" evidence="1">
    <location>
        <begin position="328"/>
        <end position="348"/>
    </location>
</feature>
<proteinExistence type="predicted"/>
<protein>
    <submittedName>
        <fullName evidence="2">Uncharacterized protein</fullName>
    </submittedName>
</protein>
<evidence type="ECO:0000256" key="1">
    <source>
        <dbReference type="SAM" id="MobiDB-lite"/>
    </source>
</evidence>
<feature type="region of interest" description="Disordered" evidence="1">
    <location>
        <begin position="244"/>
        <end position="264"/>
    </location>
</feature>
<reference evidence="2 3" key="1">
    <citation type="submission" date="2019-03" db="EMBL/GenBank/DDBJ databases">
        <title>First draft genome of Liparis tanakae, snailfish: a comprehensive survey of snailfish specific genes.</title>
        <authorList>
            <person name="Kim W."/>
            <person name="Song I."/>
            <person name="Jeong J.-H."/>
            <person name="Kim D."/>
            <person name="Kim S."/>
            <person name="Ryu S."/>
            <person name="Song J.Y."/>
            <person name="Lee S.K."/>
        </authorList>
    </citation>
    <scope>NUCLEOTIDE SEQUENCE [LARGE SCALE GENOMIC DNA]</scope>
    <source>
        <tissue evidence="2">Muscle</tissue>
    </source>
</reference>
<organism evidence="2 3">
    <name type="scientific">Liparis tanakae</name>
    <name type="common">Tanaka's snailfish</name>
    <dbReference type="NCBI Taxonomy" id="230148"/>
    <lineage>
        <taxon>Eukaryota</taxon>
        <taxon>Metazoa</taxon>
        <taxon>Chordata</taxon>
        <taxon>Craniata</taxon>
        <taxon>Vertebrata</taxon>
        <taxon>Euteleostomi</taxon>
        <taxon>Actinopterygii</taxon>
        <taxon>Neopterygii</taxon>
        <taxon>Teleostei</taxon>
        <taxon>Neoteleostei</taxon>
        <taxon>Acanthomorphata</taxon>
        <taxon>Eupercaria</taxon>
        <taxon>Perciformes</taxon>
        <taxon>Cottioidei</taxon>
        <taxon>Cottales</taxon>
        <taxon>Liparidae</taxon>
        <taxon>Liparis</taxon>
    </lineage>
</organism>
<dbReference type="EMBL" id="SRLO01000377">
    <property type="protein sequence ID" value="TNN58508.1"/>
    <property type="molecule type" value="Genomic_DNA"/>
</dbReference>
<accession>A0A4Z2GY25</accession>
<gene>
    <name evidence="2" type="ORF">EYF80_031311</name>
</gene>
<evidence type="ECO:0000313" key="2">
    <source>
        <dbReference type="EMBL" id="TNN58508.1"/>
    </source>
</evidence>
<dbReference type="Proteomes" id="UP000314294">
    <property type="component" value="Unassembled WGS sequence"/>
</dbReference>
<dbReference type="OrthoDB" id="9941159at2759"/>
<comment type="caution">
    <text evidence="2">The sequence shown here is derived from an EMBL/GenBank/DDBJ whole genome shotgun (WGS) entry which is preliminary data.</text>
</comment>
<keyword evidence="3" id="KW-1185">Reference proteome</keyword>
<evidence type="ECO:0000313" key="3">
    <source>
        <dbReference type="Proteomes" id="UP000314294"/>
    </source>
</evidence>
<name>A0A4Z2GY25_9TELE</name>
<dbReference type="AlphaFoldDB" id="A0A4Z2GY25"/>
<sequence>MRRPMSLCAKLSYEERQKDASYVTVSSRPTPDSEPRARIVKSVSLRAAIGEGRIVRLNNKPGAAVKPGVFEVNKFFRGLSFKKQARYSSRTLRLASSRSRLKRGFTTLAAPAADRVAAEDAMIAVSFQRFRFFFFDGDALRNPSGHGQPQVLLQTLDLSLAPALHPAQLLVHLRVALTGQTFLLRGGEEETDCQKLLFGSEGVRSLRFSELVYVLEDRNSSCYRDATENLPSREIVSDLNVQRVPGRSPTWPDTQLANHPPGRSPTWPVTHLAARLLTSCRVAGLLQQQLVLVGLQLLELALVLPLQLLHRLPVSALHGPQAAAAGGLGAAAAPHASTPPPSSSSSSSSSLQLLQLLPHASLAGWLEGRDDISGKELISFNGMRSNSAHFLSISSSVRGLWFEPPLVPLLDSTASHWLLVFLSSCHWLCSLPWPSAASL</sequence>